<dbReference type="EMBL" id="BAABLP010000004">
    <property type="protein sequence ID" value="GAA4750664.1"/>
    <property type="molecule type" value="Genomic_DNA"/>
</dbReference>
<name>A0ABP8Z9Y0_9MICO</name>
<sequence>MADRFRNIARRLDRGLLPWMGPAQVGAGHPEEPYQRPVDAACPICHRPMADHVVERSADPARATRLICPA</sequence>
<accession>A0ABP8Z9Y0</accession>
<evidence type="ECO:0000313" key="1">
    <source>
        <dbReference type="EMBL" id="GAA4750664.1"/>
    </source>
</evidence>
<dbReference type="RefSeq" id="WP_345481443.1">
    <property type="nucleotide sequence ID" value="NZ_BAABLP010000004.1"/>
</dbReference>
<dbReference type="Proteomes" id="UP001500121">
    <property type="component" value="Unassembled WGS sequence"/>
</dbReference>
<keyword evidence="2" id="KW-1185">Reference proteome</keyword>
<proteinExistence type="predicted"/>
<organism evidence="1 2">
    <name type="scientific">Amnibacterium soli</name>
    <dbReference type="NCBI Taxonomy" id="1282736"/>
    <lineage>
        <taxon>Bacteria</taxon>
        <taxon>Bacillati</taxon>
        <taxon>Actinomycetota</taxon>
        <taxon>Actinomycetes</taxon>
        <taxon>Micrococcales</taxon>
        <taxon>Microbacteriaceae</taxon>
        <taxon>Amnibacterium</taxon>
    </lineage>
</organism>
<protein>
    <submittedName>
        <fullName evidence="1">Uncharacterized protein</fullName>
    </submittedName>
</protein>
<gene>
    <name evidence="1" type="ORF">GCM10025783_23970</name>
</gene>
<evidence type="ECO:0000313" key="2">
    <source>
        <dbReference type="Proteomes" id="UP001500121"/>
    </source>
</evidence>
<comment type="caution">
    <text evidence="1">The sequence shown here is derived from an EMBL/GenBank/DDBJ whole genome shotgun (WGS) entry which is preliminary data.</text>
</comment>
<reference evidence="2" key="1">
    <citation type="journal article" date="2019" name="Int. J. Syst. Evol. Microbiol.">
        <title>The Global Catalogue of Microorganisms (GCM) 10K type strain sequencing project: providing services to taxonomists for standard genome sequencing and annotation.</title>
        <authorList>
            <consortium name="The Broad Institute Genomics Platform"/>
            <consortium name="The Broad Institute Genome Sequencing Center for Infectious Disease"/>
            <person name="Wu L."/>
            <person name="Ma J."/>
        </authorList>
    </citation>
    <scope>NUCLEOTIDE SEQUENCE [LARGE SCALE GENOMIC DNA]</scope>
    <source>
        <strain evidence="2">JCM 19015</strain>
    </source>
</reference>